<dbReference type="PROSITE" id="PS50919">
    <property type="entry name" value="MIR"/>
    <property type="match status" value="1"/>
</dbReference>
<dbReference type="Proteomes" id="UP000247702">
    <property type="component" value="Unassembled WGS sequence"/>
</dbReference>
<dbReference type="SMART" id="SM00472">
    <property type="entry name" value="MIR"/>
    <property type="match status" value="2"/>
</dbReference>
<dbReference type="InterPro" id="IPR016093">
    <property type="entry name" value="MIR_motif"/>
</dbReference>
<evidence type="ECO:0000313" key="4">
    <source>
        <dbReference type="EMBL" id="GBC07124.1"/>
    </source>
</evidence>
<comment type="caution">
    <text evidence="4">The sequence shown here is derived from an EMBL/GenBank/DDBJ whole genome shotgun (WGS) entry which is preliminary data.</text>
</comment>
<dbReference type="CDD" id="cd23263">
    <property type="entry name" value="beta-trefoil_MIR"/>
    <property type="match status" value="1"/>
</dbReference>
<sequence length="348" mass="40420">MDFPKYDGNIHPDEWINDIKEYFRLQNIPGYCYYLKDAMSFIDSTIISLPAEINSFEELSIVLKEDISFTVFKCTNKGLLRSLKYIPEREGGNTSKFISNFRKLCYNAEINDLEEQKNYLCNSLLNNECYNYHLEEFFKRKKRIETMNDLVKEFTEIVTEELSLIRKGSIVALKHIATGKYLSSIEGLYYTTGSAQQLVFADSPELNLNALWKIDFSKELAIYDKTSINLQHIKSGCFLGAYNYNYLGVYTYFKSPITEHTEVSCIGVNGTKWMITHSKLENHKGYLRSNDIINLRITKYNSGYSQEVFLRSHDIQFTIGNDTFQEVVCHDERLGGNDEWCIELIKQG</sequence>
<evidence type="ECO:0000256" key="1">
    <source>
        <dbReference type="ARBA" id="ARBA00022729"/>
    </source>
</evidence>
<dbReference type="AlphaFoldDB" id="A0A2Z6RWH7"/>
<evidence type="ECO:0000256" key="2">
    <source>
        <dbReference type="ARBA" id="ARBA00022737"/>
    </source>
</evidence>
<reference evidence="4 5" key="1">
    <citation type="submission" date="2017-11" db="EMBL/GenBank/DDBJ databases">
        <title>The genome of Rhizophagus clarus HR1 reveals common genetic basis of auxotrophy among arbuscular mycorrhizal fungi.</title>
        <authorList>
            <person name="Kobayashi Y."/>
        </authorList>
    </citation>
    <scope>NUCLEOTIDE SEQUENCE [LARGE SCALE GENOMIC DNA]</scope>
    <source>
        <strain evidence="4 5">HR1</strain>
    </source>
</reference>
<keyword evidence="5" id="KW-1185">Reference proteome</keyword>
<feature type="domain" description="MIR" evidence="3">
    <location>
        <begin position="162"/>
        <end position="217"/>
    </location>
</feature>
<protein>
    <recommendedName>
        <fullName evidence="3">MIR domain-containing protein</fullName>
    </recommendedName>
</protein>
<accession>A0A2Z6RWH7</accession>
<name>A0A2Z6RWH7_9GLOM</name>
<gene>
    <name evidence="4" type="ORF">RclHR1_07280001</name>
</gene>
<keyword evidence="2" id="KW-0677">Repeat</keyword>
<dbReference type="EMBL" id="BEXD01004124">
    <property type="protein sequence ID" value="GBC07124.1"/>
    <property type="molecule type" value="Genomic_DNA"/>
</dbReference>
<keyword evidence="1" id="KW-0732">Signal</keyword>
<dbReference type="InterPro" id="IPR036300">
    <property type="entry name" value="MIR_dom_sf"/>
</dbReference>
<organism evidence="4 5">
    <name type="scientific">Rhizophagus clarus</name>
    <dbReference type="NCBI Taxonomy" id="94130"/>
    <lineage>
        <taxon>Eukaryota</taxon>
        <taxon>Fungi</taxon>
        <taxon>Fungi incertae sedis</taxon>
        <taxon>Mucoromycota</taxon>
        <taxon>Glomeromycotina</taxon>
        <taxon>Glomeromycetes</taxon>
        <taxon>Glomerales</taxon>
        <taxon>Glomeraceae</taxon>
        <taxon>Rhizophagus</taxon>
    </lineage>
</organism>
<dbReference type="PANTHER" id="PTHR46809">
    <property type="entry name" value="STROMAL CELL-DERIVED FACTOR 2-LIKE PROTEIN"/>
    <property type="match status" value="1"/>
</dbReference>
<proteinExistence type="predicted"/>
<evidence type="ECO:0000313" key="5">
    <source>
        <dbReference type="Proteomes" id="UP000247702"/>
    </source>
</evidence>
<dbReference type="SUPFAM" id="SSF82109">
    <property type="entry name" value="MIR domain"/>
    <property type="match status" value="1"/>
</dbReference>
<dbReference type="Gene3D" id="2.80.10.50">
    <property type="match status" value="1"/>
</dbReference>
<dbReference type="PANTHER" id="PTHR46809:SF2">
    <property type="entry name" value="GH21273P"/>
    <property type="match status" value="1"/>
</dbReference>
<evidence type="ECO:0000259" key="3">
    <source>
        <dbReference type="PROSITE" id="PS50919"/>
    </source>
</evidence>